<dbReference type="Proteomes" id="UP001634393">
    <property type="component" value="Unassembled WGS sequence"/>
</dbReference>
<dbReference type="EMBL" id="JBJXBP010000005">
    <property type="protein sequence ID" value="KAL3829286.1"/>
    <property type="molecule type" value="Genomic_DNA"/>
</dbReference>
<sequence length="404" mass="45480">MSRLVRTLNRYTNIVSLLLAQLGKLSTKLSEVKSRHFLIQMLRQHINLLLILPTLPFIPKLKLSNNLVRKRTRHHKARVAGSTSQVHQTLWFDCDSLHTREGLETVHVNLIVKVTNVANNCINLKTFHESLEGTDGIDFGYDNTGTSLFQCNGTALSYVSITTYNTDLSGYHHVCGPHQIPLRINLQRILNQTQHKLKLNIISRTRVRNSTRFLKLLLSLHTLMNQKCSITTIIHNQVGPTAGAPIQSPLSAPPVLLQRLSFPGEDGGAVAGYGGGGVVLGGEDGFDKDGGLDGHVETSSDSGAFERLGWTELGPTGHESGHFNFSKFDFETAEVGLGHVLDLKCIHKFPFSFFYFYFYFFEREKKRRKTRLLYIHSLPLLKMDIPFSLDTLILLYIIIYPIEI</sequence>
<comment type="caution">
    <text evidence="1">The sequence shown here is derived from an EMBL/GenBank/DDBJ whole genome shotgun (WGS) entry which is preliminary data.</text>
</comment>
<keyword evidence="2" id="KW-1185">Reference proteome</keyword>
<gene>
    <name evidence="1" type="ORF">ACJIZ3_018088</name>
</gene>
<accession>A0ABD3SY70</accession>
<name>A0ABD3SY70_9LAMI</name>
<dbReference type="AlphaFoldDB" id="A0ABD3SY70"/>
<reference evidence="1 2" key="1">
    <citation type="submission" date="2024-12" db="EMBL/GenBank/DDBJ databases">
        <title>The unique morphological basis and parallel evolutionary history of personate flowers in Penstemon.</title>
        <authorList>
            <person name="Depatie T.H."/>
            <person name="Wessinger C.A."/>
        </authorList>
    </citation>
    <scope>NUCLEOTIDE SEQUENCE [LARGE SCALE GENOMIC DNA]</scope>
    <source>
        <strain evidence="1">WTNN_2</strain>
        <tissue evidence="1">Leaf</tissue>
    </source>
</reference>
<protein>
    <submittedName>
        <fullName evidence="1">Uncharacterized protein</fullName>
    </submittedName>
</protein>
<evidence type="ECO:0000313" key="1">
    <source>
        <dbReference type="EMBL" id="KAL3829286.1"/>
    </source>
</evidence>
<dbReference type="AntiFam" id="ANF00237">
    <property type="entry name" value="Shadow ORF (opposite ahcY)"/>
</dbReference>
<proteinExistence type="predicted"/>
<evidence type="ECO:0000313" key="2">
    <source>
        <dbReference type="Proteomes" id="UP001634393"/>
    </source>
</evidence>
<organism evidence="1 2">
    <name type="scientific">Penstemon smallii</name>
    <dbReference type="NCBI Taxonomy" id="265156"/>
    <lineage>
        <taxon>Eukaryota</taxon>
        <taxon>Viridiplantae</taxon>
        <taxon>Streptophyta</taxon>
        <taxon>Embryophyta</taxon>
        <taxon>Tracheophyta</taxon>
        <taxon>Spermatophyta</taxon>
        <taxon>Magnoliopsida</taxon>
        <taxon>eudicotyledons</taxon>
        <taxon>Gunneridae</taxon>
        <taxon>Pentapetalae</taxon>
        <taxon>asterids</taxon>
        <taxon>lamiids</taxon>
        <taxon>Lamiales</taxon>
        <taxon>Plantaginaceae</taxon>
        <taxon>Cheloneae</taxon>
        <taxon>Penstemon</taxon>
    </lineage>
</organism>